<dbReference type="EMBL" id="AEXO01000098">
    <property type="protein sequence ID" value="EGC85503.1"/>
    <property type="molecule type" value="Genomic_DNA"/>
</dbReference>
<proteinExistence type="predicted"/>
<dbReference type="Proteomes" id="UP000003155">
    <property type="component" value="Unassembled WGS sequence"/>
</dbReference>
<comment type="caution">
    <text evidence="1">The sequence shown here is derived from an EMBL/GenBank/DDBJ whole genome shotgun (WGS) entry which is preliminary data.</text>
</comment>
<evidence type="ECO:0000313" key="2">
    <source>
        <dbReference type="Proteomes" id="UP000003155"/>
    </source>
</evidence>
<sequence length="87" mass="9962">MQKYSNNAENNYHYAILTFSGNPSILYKTRRPSLEARQKAVNQKHSTTLALISHCIGNAVPNGWESCSRQLGMQFPNGREYCRFHSQ</sequence>
<dbReference type="AlphaFoldDB" id="F0H9F2"/>
<evidence type="ECO:0000313" key="1">
    <source>
        <dbReference type="EMBL" id="EGC85503.1"/>
    </source>
</evidence>
<protein>
    <submittedName>
        <fullName evidence="1">Conserved domain protein</fullName>
    </submittedName>
</protein>
<organism evidence="1 2">
    <name type="scientific">Prevotella denticola CRIS 18C-A</name>
    <dbReference type="NCBI Taxonomy" id="944557"/>
    <lineage>
        <taxon>Bacteria</taxon>
        <taxon>Pseudomonadati</taxon>
        <taxon>Bacteroidota</taxon>
        <taxon>Bacteroidia</taxon>
        <taxon>Bacteroidales</taxon>
        <taxon>Prevotellaceae</taxon>
        <taxon>Prevotella</taxon>
    </lineage>
</organism>
<reference evidence="1 2" key="1">
    <citation type="submission" date="2011-02" db="EMBL/GenBank/DDBJ databases">
        <authorList>
            <person name="Durkin A.S."/>
            <person name="Madupu R."/>
            <person name="Torralba M."/>
            <person name="Gillis M."/>
            <person name="Methe B."/>
            <person name="Sutton G."/>
            <person name="Nelson K.E."/>
        </authorList>
    </citation>
    <scope>NUCLEOTIDE SEQUENCE [LARGE SCALE GENOMIC DNA]</scope>
    <source>
        <strain evidence="1 2">CRIS 18C-A</strain>
    </source>
</reference>
<name>F0H9F2_9BACT</name>
<gene>
    <name evidence="1" type="ORF">HMPREF9303_0901</name>
</gene>
<keyword evidence="2" id="KW-1185">Reference proteome</keyword>
<accession>F0H9F2</accession>